<evidence type="ECO:0000313" key="3">
    <source>
        <dbReference type="Proteomes" id="UP000805085"/>
    </source>
</evidence>
<dbReference type="Proteomes" id="UP000805085">
    <property type="component" value="Unassembled WGS sequence"/>
</dbReference>
<keyword evidence="1" id="KW-0812">Transmembrane</keyword>
<protein>
    <submittedName>
        <fullName evidence="2">Uncharacterized protein</fullName>
    </submittedName>
</protein>
<name>A0ABX2E3I3_9FLAO</name>
<organism evidence="2 3">
    <name type="scientific">Winogradskyella litoriviva</name>
    <dbReference type="NCBI Taxonomy" id="1220182"/>
    <lineage>
        <taxon>Bacteria</taxon>
        <taxon>Pseudomonadati</taxon>
        <taxon>Bacteroidota</taxon>
        <taxon>Flavobacteriia</taxon>
        <taxon>Flavobacteriales</taxon>
        <taxon>Flavobacteriaceae</taxon>
        <taxon>Winogradskyella</taxon>
    </lineage>
</organism>
<sequence>MYRFLAILSFYKPFVVWSFIATVIVAFFNAHIAPALATKLFLTVFAWYYVSETPNKRKLTFYKNLGISPLKLFFTMFIVDCILTIIFLTLFKEFT</sequence>
<keyword evidence="1" id="KW-0472">Membrane</keyword>
<comment type="caution">
    <text evidence="2">The sequence shown here is derived from an EMBL/GenBank/DDBJ whole genome shotgun (WGS) entry which is preliminary data.</text>
</comment>
<evidence type="ECO:0000256" key="1">
    <source>
        <dbReference type="SAM" id="Phobius"/>
    </source>
</evidence>
<evidence type="ECO:0000313" key="2">
    <source>
        <dbReference type="EMBL" id="NRD22977.1"/>
    </source>
</evidence>
<keyword evidence="3" id="KW-1185">Reference proteome</keyword>
<feature type="transmembrane region" description="Helical" evidence="1">
    <location>
        <begin position="7"/>
        <end position="26"/>
    </location>
</feature>
<feature type="transmembrane region" description="Helical" evidence="1">
    <location>
        <begin position="32"/>
        <end position="50"/>
    </location>
</feature>
<reference evidence="2 3" key="1">
    <citation type="journal article" date="2015" name="Int. J. Syst. Evol. Microbiol.">
        <title>Winogradskyella litoriviva sp. nov., isolated from coastal seawater.</title>
        <authorList>
            <person name="Nedashkovskaya O.I."/>
            <person name="Kukhlevskiy A.D."/>
            <person name="Zhukova N.V."/>
            <person name="Kim S.J."/>
            <person name="Rhee S.K."/>
            <person name="Mikhailov V.V."/>
        </authorList>
    </citation>
    <scope>NUCLEOTIDE SEQUENCE [LARGE SCALE GENOMIC DNA]</scope>
    <source>
        <strain evidence="2 3">KMM6491</strain>
    </source>
</reference>
<gene>
    <name evidence="2" type="ORF">HNV10_06975</name>
</gene>
<keyword evidence="1" id="KW-1133">Transmembrane helix</keyword>
<accession>A0ABX2E3I3</accession>
<dbReference type="RefSeq" id="WP_173300622.1">
    <property type="nucleotide sequence ID" value="NZ_JABRWQ010000003.1"/>
</dbReference>
<dbReference type="EMBL" id="JABRWQ010000003">
    <property type="protein sequence ID" value="NRD22977.1"/>
    <property type="molecule type" value="Genomic_DNA"/>
</dbReference>
<proteinExistence type="predicted"/>
<feature type="transmembrane region" description="Helical" evidence="1">
    <location>
        <begin position="70"/>
        <end position="91"/>
    </location>
</feature>